<reference evidence="3" key="1">
    <citation type="journal article" date="2011" name="J. Bacteriol.">
        <title>Genome sequences of eight morphologically diverse alphaproteobacteria.</title>
        <authorList>
            <consortium name="US DOE Joint Genome Institute"/>
            <person name="Brown P.J."/>
            <person name="Kysela D.T."/>
            <person name="Buechlein A."/>
            <person name="Hemmerich C."/>
            <person name="Brun Y.V."/>
        </authorList>
    </citation>
    <scope>NUCLEOTIDE SEQUENCE [LARGE SCALE GENOMIC DNA]</scope>
    <source>
        <strain evidence="3">ATCC 51888 / DSM 1869 / NCIB 11706 / TK 0415</strain>
    </source>
</reference>
<dbReference type="KEGG" id="hdn:Hden_2207"/>
<dbReference type="HOGENOM" id="CLU_046519_1_1_5"/>
<feature type="region of interest" description="Disordered" evidence="1">
    <location>
        <begin position="1"/>
        <end position="23"/>
    </location>
</feature>
<dbReference type="Pfam" id="PF01904">
    <property type="entry name" value="DUF72"/>
    <property type="match status" value="1"/>
</dbReference>
<dbReference type="PANTHER" id="PTHR30348">
    <property type="entry name" value="UNCHARACTERIZED PROTEIN YECE"/>
    <property type="match status" value="1"/>
</dbReference>
<organism evidence="2 3">
    <name type="scientific">Hyphomicrobium denitrificans (strain ATCC 51888 / DSM 1869 / NCIMB 11706 / TK 0415)</name>
    <dbReference type="NCBI Taxonomy" id="582899"/>
    <lineage>
        <taxon>Bacteria</taxon>
        <taxon>Pseudomonadati</taxon>
        <taxon>Pseudomonadota</taxon>
        <taxon>Alphaproteobacteria</taxon>
        <taxon>Hyphomicrobiales</taxon>
        <taxon>Hyphomicrobiaceae</taxon>
        <taxon>Hyphomicrobium</taxon>
    </lineage>
</organism>
<evidence type="ECO:0000256" key="1">
    <source>
        <dbReference type="SAM" id="MobiDB-lite"/>
    </source>
</evidence>
<dbReference type="InterPro" id="IPR002763">
    <property type="entry name" value="DUF72"/>
</dbReference>
<dbReference type="AlphaFoldDB" id="D8JR20"/>
<name>D8JR20_HYPDA</name>
<accession>D8JR20</accession>
<evidence type="ECO:0000313" key="2">
    <source>
        <dbReference type="EMBL" id="ADJ24005.1"/>
    </source>
</evidence>
<dbReference type="SUPFAM" id="SSF117396">
    <property type="entry name" value="TM1631-like"/>
    <property type="match status" value="1"/>
</dbReference>
<feature type="compositionally biased region" description="Basic and acidic residues" evidence="1">
    <location>
        <begin position="1"/>
        <end position="16"/>
    </location>
</feature>
<dbReference type="InterPro" id="IPR036520">
    <property type="entry name" value="UPF0759_sf"/>
</dbReference>
<evidence type="ECO:0008006" key="4">
    <source>
        <dbReference type="Google" id="ProtNLM"/>
    </source>
</evidence>
<protein>
    <recommendedName>
        <fullName evidence="4">DUF72 domain-containing protein</fullName>
    </recommendedName>
</protein>
<dbReference type="PANTHER" id="PTHR30348:SF4">
    <property type="entry name" value="DUF72 DOMAIN-CONTAINING PROTEIN"/>
    <property type="match status" value="1"/>
</dbReference>
<dbReference type="Proteomes" id="UP000002033">
    <property type="component" value="Chromosome"/>
</dbReference>
<gene>
    <name evidence="2" type="ordered locus">Hden_2207</name>
</gene>
<sequence length="289" mass="32353">MPRRHNDPSHAPEKSGKSAKNGKIRAGIGGWTFEPWRGVFYPDDLAQAKELGYASRQLPVIEINGTYYSTQKPQTFARWAAETPDEFVFTLKGPRYATNRRELGGAGESITRFLESGVTELGHKLGPLLWQFAPTKKFDEADFGAFLDLLPEKFNGRKLQHAVEVRHDSFSTPAFVDLARKKSVAIVFADHAKYPAIADVTGDFVYARLQTGKDDIPTAYTPKALNEWVARAKVWAEGGVPDDLHVAEPDAKLKQKARDVFVFFIHEGKVRAPHAAMAFMERLTRKPRA</sequence>
<evidence type="ECO:0000313" key="3">
    <source>
        <dbReference type="Proteomes" id="UP000002033"/>
    </source>
</evidence>
<dbReference type="STRING" id="582899.Hden_2207"/>
<dbReference type="EMBL" id="CP002083">
    <property type="protein sequence ID" value="ADJ24005.1"/>
    <property type="molecule type" value="Genomic_DNA"/>
</dbReference>
<dbReference type="RefSeq" id="WP_013216164.1">
    <property type="nucleotide sequence ID" value="NC_014313.1"/>
</dbReference>
<keyword evidence="3" id="KW-1185">Reference proteome</keyword>
<dbReference type="eggNOG" id="COG1801">
    <property type="taxonomic scope" value="Bacteria"/>
</dbReference>
<proteinExistence type="predicted"/>
<dbReference type="Gene3D" id="3.20.20.410">
    <property type="entry name" value="Protein of unknown function UPF0759"/>
    <property type="match status" value="1"/>
</dbReference>
<dbReference type="OrthoDB" id="9780310at2"/>